<evidence type="ECO:0000313" key="1">
    <source>
        <dbReference type="EMBL" id="CAG8499944.1"/>
    </source>
</evidence>
<sequence length="149" mass="17285">MLIDNFSRLCLNEAAITSTWQDWNVIVIHDVSQSRNFLNIMTEESPFPFKTRGNTDLILVERSYIDGLISTSSIHCIMEFKKSVQEQHIMQVVLEMTAADFLTNDEIKTIGVLTDLNSSWHLFWLSEEKKFKTVKILNRKKAIETISKM</sequence>
<keyword evidence="2" id="KW-1185">Reference proteome</keyword>
<protein>
    <submittedName>
        <fullName evidence="1">8535_t:CDS:1</fullName>
    </submittedName>
</protein>
<name>A0A9N8ZLP3_9GLOM</name>
<accession>A0A9N8ZLP3</accession>
<comment type="caution">
    <text evidence="1">The sequence shown here is derived from an EMBL/GenBank/DDBJ whole genome shotgun (WGS) entry which is preliminary data.</text>
</comment>
<feature type="non-terminal residue" evidence="1">
    <location>
        <position position="1"/>
    </location>
</feature>
<reference evidence="1" key="1">
    <citation type="submission" date="2021-06" db="EMBL/GenBank/DDBJ databases">
        <authorList>
            <person name="Kallberg Y."/>
            <person name="Tangrot J."/>
            <person name="Rosling A."/>
        </authorList>
    </citation>
    <scope>NUCLEOTIDE SEQUENCE</scope>
    <source>
        <strain evidence="1">IN212</strain>
    </source>
</reference>
<proteinExistence type="predicted"/>
<dbReference type="Proteomes" id="UP000789396">
    <property type="component" value="Unassembled WGS sequence"/>
</dbReference>
<gene>
    <name evidence="1" type="ORF">RFULGI_LOCUS2388</name>
</gene>
<dbReference type="EMBL" id="CAJVPZ010001790">
    <property type="protein sequence ID" value="CAG8499944.1"/>
    <property type="molecule type" value="Genomic_DNA"/>
</dbReference>
<organism evidence="1 2">
    <name type="scientific">Racocetra fulgida</name>
    <dbReference type="NCBI Taxonomy" id="60492"/>
    <lineage>
        <taxon>Eukaryota</taxon>
        <taxon>Fungi</taxon>
        <taxon>Fungi incertae sedis</taxon>
        <taxon>Mucoromycota</taxon>
        <taxon>Glomeromycotina</taxon>
        <taxon>Glomeromycetes</taxon>
        <taxon>Diversisporales</taxon>
        <taxon>Gigasporaceae</taxon>
        <taxon>Racocetra</taxon>
    </lineage>
</organism>
<dbReference type="AlphaFoldDB" id="A0A9N8ZLP3"/>
<dbReference type="OrthoDB" id="2431762at2759"/>
<evidence type="ECO:0000313" key="2">
    <source>
        <dbReference type="Proteomes" id="UP000789396"/>
    </source>
</evidence>